<feature type="compositionally biased region" description="Gly residues" evidence="6">
    <location>
        <begin position="1155"/>
        <end position="1165"/>
    </location>
</feature>
<feature type="compositionally biased region" description="Polar residues" evidence="6">
    <location>
        <begin position="755"/>
        <end position="765"/>
    </location>
</feature>
<feature type="compositionally biased region" description="Low complexity" evidence="6">
    <location>
        <begin position="1324"/>
        <end position="1333"/>
    </location>
</feature>
<dbReference type="PROSITE" id="PS51834">
    <property type="entry name" value="DENN_FLCN_SMCR8"/>
    <property type="match status" value="1"/>
</dbReference>
<dbReference type="PANTHER" id="PTHR31334">
    <property type="entry name" value="SMITH-MAGENIS SYNDROME REGION GENE 8 PROTEIN"/>
    <property type="match status" value="1"/>
</dbReference>
<gene>
    <name evidence="8" type="primary">SMCR8</name>
    <name evidence="8" type="ORF">BG011_000122</name>
</gene>
<dbReference type="GO" id="GO:0005737">
    <property type="term" value="C:cytoplasm"/>
    <property type="evidence" value="ECO:0007669"/>
    <property type="project" value="UniProtKB-SubCell"/>
</dbReference>
<keyword evidence="9" id="KW-1185">Reference proteome</keyword>
<comment type="caution">
    <text evidence="8">The sequence shown here is derived from an EMBL/GenBank/DDBJ whole genome shotgun (WGS) entry which is preliminary data.</text>
</comment>
<organism evidence="8 9">
    <name type="scientific">Mortierella polycephala</name>
    <dbReference type="NCBI Taxonomy" id="41804"/>
    <lineage>
        <taxon>Eukaryota</taxon>
        <taxon>Fungi</taxon>
        <taxon>Fungi incertae sedis</taxon>
        <taxon>Mucoromycota</taxon>
        <taxon>Mortierellomycotina</taxon>
        <taxon>Mortierellomycetes</taxon>
        <taxon>Mortierellales</taxon>
        <taxon>Mortierellaceae</taxon>
        <taxon>Mortierella</taxon>
    </lineage>
</organism>
<dbReference type="GO" id="GO:0005085">
    <property type="term" value="F:guanyl-nucleotide exchange factor activity"/>
    <property type="evidence" value="ECO:0007669"/>
    <property type="project" value="UniProtKB-KW"/>
</dbReference>
<feature type="compositionally biased region" description="Polar residues" evidence="6">
    <location>
        <begin position="159"/>
        <end position="175"/>
    </location>
</feature>
<feature type="region of interest" description="Disordered" evidence="6">
    <location>
        <begin position="305"/>
        <end position="331"/>
    </location>
</feature>
<feature type="compositionally biased region" description="Basic residues" evidence="6">
    <location>
        <begin position="1414"/>
        <end position="1436"/>
    </location>
</feature>
<evidence type="ECO:0000256" key="5">
    <source>
        <dbReference type="ARBA" id="ARBA00038137"/>
    </source>
</evidence>
<dbReference type="GO" id="GO:0032045">
    <property type="term" value="C:guanyl-nucleotide exchange factor complex"/>
    <property type="evidence" value="ECO:0007669"/>
    <property type="project" value="TreeGrafter"/>
</dbReference>
<comment type="similarity">
    <text evidence="5">Belongs to the SMCR8 family.</text>
</comment>
<feature type="region of interest" description="Disordered" evidence="6">
    <location>
        <begin position="390"/>
        <end position="412"/>
    </location>
</feature>
<feature type="region of interest" description="Disordered" evidence="6">
    <location>
        <begin position="1044"/>
        <end position="1108"/>
    </location>
</feature>
<reference evidence="8" key="1">
    <citation type="journal article" date="2020" name="Fungal Divers.">
        <title>Resolving the Mortierellaceae phylogeny through synthesis of multi-gene phylogenetics and phylogenomics.</title>
        <authorList>
            <person name="Vandepol N."/>
            <person name="Liber J."/>
            <person name="Desiro A."/>
            <person name="Na H."/>
            <person name="Kennedy M."/>
            <person name="Barry K."/>
            <person name="Grigoriev I.V."/>
            <person name="Miller A.N."/>
            <person name="O'Donnell K."/>
            <person name="Stajich J.E."/>
            <person name="Bonito G."/>
        </authorList>
    </citation>
    <scope>NUCLEOTIDE SEQUENCE</scope>
    <source>
        <strain evidence="8">KOD948</strain>
    </source>
</reference>
<evidence type="ECO:0000256" key="4">
    <source>
        <dbReference type="ARBA" id="ARBA00023006"/>
    </source>
</evidence>
<evidence type="ECO:0000313" key="8">
    <source>
        <dbReference type="EMBL" id="KAG0262294.1"/>
    </source>
</evidence>
<evidence type="ECO:0000256" key="1">
    <source>
        <dbReference type="ARBA" id="ARBA00004496"/>
    </source>
</evidence>
<dbReference type="PANTHER" id="PTHR31334:SF1">
    <property type="entry name" value="GUANINE NUCLEOTIDE EXCHANGE PROTEIN SMCR8"/>
    <property type="match status" value="1"/>
</dbReference>
<feature type="compositionally biased region" description="Gly residues" evidence="6">
    <location>
        <begin position="779"/>
        <end position="792"/>
    </location>
</feature>
<protein>
    <submittedName>
        <fullName evidence="8">Guanine nucleotide exchange protein smcr8</fullName>
    </submittedName>
</protein>
<feature type="compositionally biased region" description="Basic and acidic residues" evidence="6">
    <location>
        <begin position="1197"/>
        <end position="1222"/>
    </location>
</feature>
<feature type="region of interest" description="Disordered" evidence="6">
    <location>
        <begin position="724"/>
        <end position="743"/>
    </location>
</feature>
<evidence type="ECO:0000256" key="6">
    <source>
        <dbReference type="SAM" id="MobiDB-lite"/>
    </source>
</evidence>
<feature type="region of interest" description="Disordered" evidence="6">
    <location>
        <begin position="1712"/>
        <end position="1746"/>
    </location>
</feature>
<feature type="compositionally biased region" description="Basic and acidic residues" evidence="6">
    <location>
        <begin position="1232"/>
        <end position="1249"/>
    </location>
</feature>
<keyword evidence="2" id="KW-0963">Cytoplasm</keyword>
<comment type="subcellular location">
    <subcellularLocation>
        <location evidence="1">Cytoplasm</location>
    </subcellularLocation>
</comment>
<evidence type="ECO:0000313" key="9">
    <source>
        <dbReference type="Proteomes" id="UP000726737"/>
    </source>
</evidence>
<feature type="region of interest" description="Disordered" evidence="6">
    <location>
        <begin position="1"/>
        <end position="106"/>
    </location>
</feature>
<feature type="compositionally biased region" description="Basic residues" evidence="6">
    <location>
        <begin position="1285"/>
        <end position="1300"/>
    </location>
</feature>
<dbReference type="Pfam" id="PF11704">
    <property type="entry name" value="Folliculin"/>
    <property type="match status" value="1"/>
</dbReference>
<feature type="domain" description="UDENN FLCN/SMCR8-type" evidence="7">
    <location>
        <begin position="139"/>
        <end position="1006"/>
    </location>
</feature>
<feature type="compositionally biased region" description="Polar residues" evidence="6">
    <location>
        <begin position="1724"/>
        <end position="1742"/>
    </location>
</feature>
<dbReference type="GO" id="GO:0005096">
    <property type="term" value="F:GTPase activator activity"/>
    <property type="evidence" value="ECO:0007669"/>
    <property type="project" value="InterPro"/>
</dbReference>
<feature type="region of interest" description="Disordered" evidence="6">
    <location>
        <begin position="148"/>
        <end position="175"/>
    </location>
</feature>
<feature type="compositionally biased region" description="Basic and acidic residues" evidence="6">
    <location>
        <begin position="1301"/>
        <end position="1310"/>
    </location>
</feature>
<feature type="compositionally biased region" description="Basic residues" evidence="6">
    <location>
        <begin position="1168"/>
        <end position="1194"/>
    </location>
</feature>
<dbReference type="InterPro" id="IPR037521">
    <property type="entry name" value="FLCN/SMCR8_DENN"/>
</dbReference>
<keyword evidence="3" id="KW-0344">Guanine-nucleotide releasing factor</keyword>
<feature type="compositionally biased region" description="Basic residues" evidence="6">
    <location>
        <begin position="1638"/>
        <end position="1649"/>
    </location>
</feature>
<feature type="compositionally biased region" description="Basic and acidic residues" evidence="6">
    <location>
        <begin position="148"/>
        <end position="158"/>
    </location>
</feature>
<feature type="region of interest" description="Disordered" evidence="6">
    <location>
        <begin position="755"/>
        <end position="793"/>
    </location>
</feature>
<dbReference type="EMBL" id="JAAAJA010000101">
    <property type="protein sequence ID" value="KAG0262294.1"/>
    <property type="molecule type" value="Genomic_DNA"/>
</dbReference>
<feature type="compositionally biased region" description="Polar residues" evidence="6">
    <location>
        <begin position="32"/>
        <end position="42"/>
    </location>
</feature>
<evidence type="ECO:0000256" key="3">
    <source>
        <dbReference type="ARBA" id="ARBA00022658"/>
    </source>
</evidence>
<feature type="compositionally biased region" description="Polar residues" evidence="6">
    <location>
        <begin position="50"/>
        <end position="69"/>
    </location>
</feature>
<feature type="compositionally biased region" description="Low complexity" evidence="6">
    <location>
        <begin position="1626"/>
        <end position="1635"/>
    </location>
</feature>
<feature type="compositionally biased region" description="Polar residues" evidence="6">
    <location>
        <begin position="1560"/>
        <end position="1569"/>
    </location>
</feature>
<dbReference type="GO" id="GO:0006914">
    <property type="term" value="P:autophagy"/>
    <property type="evidence" value="ECO:0007669"/>
    <property type="project" value="UniProtKB-KW"/>
</dbReference>
<dbReference type="OrthoDB" id="2289278at2759"/>
<sequence>MVIPRSASTSLLDTASPTPHFETGSFAPVPVSTGTPRAQQRAPSDPSLLAESNSPLMSPTSTRYPSNNLPKAEGPPSFSTATATTGASNRGQQQQQQQYQQTPSNCWWYPRKNSSLPDFVLISEFSEVEGPRAVMTIPDNIVDLTRDSYSSHKQRSQESSDTSNTTLGPTNSSNVQAQEETFDIHEFVLRITSVDQQVREMSEGFRIPDDIEVHICDTEKGYWAYVHHFTLFDINARGFVRPFCMSYITRDPYKIMGHYEDMRHKFSKAALYFKTGNFTLFRQDLTRKLRDLNYTNNLLSDAPTDSTQFPDISTASIQGGSSLPSESSQNTLTQLTVEAEDFPEEPKAAPVAEGLNEQQKADLESIKEAIESATLIISVLEHYSVDGQPLLGHADDGNEGPTSMAPLSDLSPMTSSENLAMLAAGRSGTNDSSLFLGATSRPGSRIRHKLSTPNVLGGTPSRILDAAITGASGAMMPDGLTAPLPHLLGLQYEQSRKNSVVSEYDSIMYETPEYEAQYVTTLYPLFRDEVVFRPLRELCVATMVWNSSIQFHLGIKKIKDILKDFQSDTQMLGEATDNAKRMHPTSASLTIGPRFMLNFRNPDFNRVTVRQAQHQEAPVPLMELLEGISLANVPSDDGITNQEVLLPGTQETAANLGEAATTERKSGPNLYMGDADDEQTGYDSLDDEASFFTAATGMATQTDTPTRETFVVTPLERSARVAEWHQQQQTLHHSNPPDDSTEQVPFAFGAGVNHGESSLTTGTINRKQHRNSAQSGTSIGVGGPSGPTGPGPGSIYAASYPTIVLETLQKDPTLAKHLVYALLSGQKVCIMGQTESESKVRVLVAVLATFLPHTGYPTREEQLIEHQRQIVLWHQGYGMLQVADMDKYCLVGVDSSKIDPKFLEADICILDYDTLTWVNGRQYTDGILLESIFRNMSVFSEDTSFLAFVDSKLFEVLLKAFLYYYLVFHGRLYQGGLLLHLGAQSFYSSGVSDDGEAFSYQSNFHSTRESSVTLGRSGFSRGGRSTSAYPSSIYVGTNHRRNSTIRSASLSSHESSDAEKPLTGPRATRMESRRRHTDDVHYDQNSLRNKYRGRQGISGDESSHIGGQMQFTTSQGMRKWKKWFEYWSAKSAAMIDPALAAFVRSDSIAAIDGAAGDGGGDGGGDGTRRKRNGSRRSSPHRRSRHLPGHHRHASPGRSREAKERDRMRDRKSTLDHFDDFKMKPAISSSSDSESHRNEKDGARSLHNEAGDNDPDAESRIDETHATSSEALSPKFGSNKGSSALRRLKPKRALTLHRSHPRTSDQEHDQPDGGGGTTANGVQLSRAPSSGSAASPPPSATFRSLAGAIRAMSFSPSSTSANTNTSAQRPSVSGAASHLDSSAKSRSGRMSLDGQYSRGSSRDFSDTNLRNSKDVKRRGSTRAKAKAWFKAQKKRRSRVYEDDYIGNEEIDVNENEHAPDYEPEHEDEQEPLTKDHQNQNVDQMEGQYAEQQSSPMSDPESTKPIRPPLKSAPASTMSLARGSLVTPLLPVESRSVEDLTEAMRALATMEPQGSPEPSPAMQPSTTSSLQPLEVPLTLEEIAAQEPTKLSSSRAPPPTISAATIHSHYNLSSGDSSHVSSANGSRITSPTFTTSFTGSAKHHQLQRHRQQRQQQKQEQRVESYSKGTGLTSGLMSAVTTAVTVGETRSDFDDSEADRRWDLDKESATEYETSMETFAGADGNGSPEGSRSTSVSANRSRQSLDSIGRPSLGAVSIKSAIVAPSAGTAAIDEATVVSEHGVVHETTTTKESEIQQTTAGNDSDIKDTVALTEEEEVAVREMLGGVTGADDWAIIVHLATMVDEHERSKRSEDADAE</sequence>
<feature type="compositionally biased region" description="Low complexity" evidence="6">
    <location>
        <begin position="77"/>
        <end position="101"/>
    </location>
</feature>
<feature type="compositionally biased region" description="Low complexity" evidence="6">
    <location>
        <begin position="1354"/>
        <end position="1366"/>
    </location>
</feature>
<evidence type="ECO:0000256" key="2">
    <source>
        <dbReference type="ARBA" id="ARBA00022490"/>
    </source>
</evidence>
<name>A0A9P6Q7F9_9FUNG</name>
<proteinExistence type="inferred from homology"/>
<feature type="compositionally biased region" description="Polar residues" evidence="6">
    <location>
        <begin position="1599"/>
        <end position="1625"/>
    </location>
</feature>
<dbReference type="Proteomes" id="UP000726737">
    <property type="component" value="Unassembled WGS sequence"/>
</dbReference>
<evidence type="ECO:0000259" key="7">
    <source>
        <dbReference type="PROSITE" id="PS51834"/>
    </source>
</evidence>
<feature type="compositionally biased region" description="Basic and acidic residues" evidence="6">
    <location>
        <begin position="1068"/>
        <end position="1082"/>
    </location>
</feature>
<feature type="region of interest" description="Disordered" evidence="6">
    <location>
        <begin position="1153"/>
        <end position="1340"/>
    </location>
</feature>
<feature type="compositionally biased region" description="Polar residues" evidence="6">
    <location>
        <begin position="1"/>
        <end position="17"/>
    </location>
</feature>
<feature type="compositionally biased region" description="Acidic residues" evidence="6">
    <location>
        <begin position="1441"/>
        <end position="1452"/>
    </location>
</feature>
<accession>A0A9P6Q7F9</accession>
<feature type="region of interest" description="Disordered" evidence="6">
    <location>
        <begin position="1354"/>
        <end position="1670"/>
    </location>
</feature>
<dbReference type="InterPro" id="IPR037520">
    <property type="entry name" value="Folliculin/SMCR8_longin"/>
</dbReference>
<keyword evidence="4" id="KW-0072">Autophagy</keyword>